<comment type="cofactor">
    <cofactor evidence="1">
        <name>adenosylcob(III)alamin</name>
        <dbReference type="ChEBI" id="CHEBI:18408"/>
    </cofactor>
</comment>
<evidence type="ECO:0000256" key="3">
    <source>
        <dbReference type="ARBA" id="ARBA00022628"/>
    </source>
</evidence>
<keyword evidence="5" id="KW-0170">Cobalt</keyword>
<dbReference type="InterPro" id="IPR006099">
    <property type="entry name" value="MeMalonylCoA_mutase_a/b_cat"/>
</dbReference>
<dbReference type="SUPFAM" id="SSF51703">
    <property type="entry name" value="Cobalamin (vitamin B12)-dependent enzymes"/>
    <property type="match status" value="1"/>
</dbReference>
<comment type="similarity">
    <text evidence="2">Belongs to the methylmalonyl-CoA mutase family.</text>
</comment>
<evidence type="ECO:0000256" key="1">
    <source>
        <dbReference type="ARBA" id="ARBA00001922"/>
    </source>
</evidence>
<dbReference type="AlphaFoldDB" id="A0A956NEP0"/>
<evidence type="ECO:0000256" key="5">
    <source>
        <dbReference type="ARBA" id="ARBA00023285"/>
    </source>
</evidence>
<dbReference type="Gene3D" id="3.20.20.240">
    <property type="entry name" value="Methylmalonyl-CoA mutase"/>
    <property type="match status" value="1"/>
</dbReference>
<dbReference type="PANTHER" id="PTHR48101">
    <property type="entry name" value="METHYLMALONYL-COA MUTASE, MITOCHONDRIAL-RELATED"/>
    <property type="match status" value="1"/>
</dbReference>
<dbReference type="Gene3D" id="3.40.50.280">
    <property type="entry name" value="Cobalamin-binding domain"/>
    <property type="match status" value="1"/>
</dbReference>
<dbReference type="InterPro" id="IPR036724">
    <property type="entry name" value="Cobalamin-bd_sf"/>
</dbReference>
<dbReference type="Pfam" id="PF01642">
    <property type="entry name" value="MM_CoA_mutase"/>
    <property type="match status" value="1"/>
</dbReference>
<evidence type="ECO:0000313" key="9">
    <source>
        <dbReference type="Proteomes" id="UP000739538"/>
    </source>
</evidence>
<dbReference type="InterPro" id="IPR016176">
    <property type="entry name" value="Cbl-dep_enz_cat"/>
</dbReference>
<organism evidence="8 9">
    <name type="scientific">Eiseniibacteriota bacterium</name>
    <dbReference type="NCBI Taxonomy" id="2212470"/>
    <lineage>
        <taxon>Bacteria</taxon>
        <taxon>Candidatus Eiseniibacteriota</taxon>
    </lineage>
</organism>
<evidence type="ECO:0000259" key="7">
    <source>
        <dbReference type="Pfam" id="PF01642"/>
    </source>
</evidence>
<accession>A0A956NEP0</accession>
<evidence type="ECO:0000313" key="8">
    <source>
        <dbReference type="EMBL" id="MCA9756438.1"/>
    </source>
</evidence>
<feature type="domain" description="Methylmalonyl-CoA mutase alpha/beta chain catalytic" evidence="7">
    <location>
        <begin position="139"/>
        <end position="492"/>
    </location>
</feature>
<dbReference type="GO" id="GO:0005737">
    <property type="term" value="C:cytoplasm"/>
    <property type="evidence" value="ECO:0007669"/>
    <property type="project" value="TreeGrafter"/>
</dbReference>
<dbReference type="GO" id="GO:0019678">
    <property type="term" value="P:propionate metabolic process, methylmalonyl pathway"/>
    <property type="evidence" value="ECO:0007669"/>
    <property type="project" value="TreeGrafter"/>
</dbReference>
<dbReference type="GO" id="GO:0046872">
    <property type="term" value="F:metal ion binding"/>
    <property type="evidence" value="ECO:0007669"/>
    <property type="project" value="InterPro"/>
</dbReference>
<reference evidence="8" key="2">
    <citation type="journal article" date="2021" name="Microbiome">
        <title>Successional dynamics and alternative stable states in a saline activated sludge microbial community over 9 years.</title>
        <authorList>
            <person name="Wang Y."/>
            <person name="Ye J."/>
            <person name="Ju F."/>
            <person name="Liu L."/>
            <person name="Boyd J.A."/>
            <person name="Deng Y."/>
            <person name="Parks D.H."/>
            <person name="Jiang X."/>
            <person name="Yin X."/>
            <person name="Woodcroft B.J."/>
            <person name="Tyson G.W."/>
            <person name="Hugenholtz P."/>
            <person name="Polz M.F."/>
            <person name="Zhang T."/>
        </authorList>
    </citation>
    <scope>NUCLEOTIDE SEQUENCE</scope>
    <source>
        <strain evidence="8">HKST-UBA02</strain>
    </source>
</reference>
<evidence type="ECO:0000256" key="6">
    <source>
        <dbReference type="SAM" id="MobiDB-lite"/>
    </source>
</evidence>
<dbReference type="PANTHER" id="PTHR48101:SF4">
    <property type="entry name" value="METHYLMALONYL-COA MUTASE, MITOCHONDRIAL"/>
    <property type="match status" value="1"/>
</dbReference>
<feature type="region of interest" description="Disordered" evidence="6">
    <location>
        <begin position="49"/>
        <end position="72"/>
    </location>
</feature>
<comment type="caution">
    <text evidence="8">The sequence shown here is derived from an EMBL/GenBank/DDBJ whole genome shotgun (WGS) entry which is preliminary data.</text>
</comment>
<keyword evidence="3" id="KW-0846">Cobalamin</keyword>
<sequence length="702" mass="76284">MSKESEFPKTSWDAWKAKATEELKGADFDAKLVTKTVEGIRILPVYETPAPETKSTSPAAEADETTGQNKAPVLWPTDSLPGHAPHLRGGGEEGSTSGATRICTLIDGLAPEEIATRARDELEGGVRALWFQRTGFVDLDELDTALEAVDPAEVELIIRPTLPAHAVAAYWIAWILRRHPAPPDVRIHFGLDPLARLARTGLFDLDRTERDTVALAQRLQEQFPRSTALAVSTLPYHNAGASAAEELAAALATGVSYLRWLTRAGFDLDDAASQLYFRFALGPDQFLEIAKLRAFRYCWSRVLDASGYPGAVGPRIHTVDSDRMLTVFDPWVNLLRTTLATFAAITAGADLHTPQPWTSRLAVNDPLARRIARNTGTILLEESQLSHVVDPAGGSTYVESLTRELAETAWSLFQELEGEGMEAELLSGRFRSRVSDTWSRKEAELKTRRRPVTGVSEYANLSESRPRAEHELEKEASRAFAERKRVARSARAGIRVTLPPAPNQALEEAIVLAGEATTLEEVIEAWPIGRSGEIASFPVVHDGDPFEQLRLRAETASQIRAASSKDDDGPRVFLANLGTVAMHGARATFARGAFAAGGLPTVGSEGTGTHEPREAANILASEFRASGCAVVCLCGTDEDYATMGSEVIQALRDAGANWIVRAGSPVQKVPSDEMTDDWIHLGSDLPSSLEKALTHAVREVRP</sequence>
<protein>
    <recommendedName>
        <fullName evidence="7">Methylmalonyl-CoA mutase alpha/beta chain catalytic domain-containing protein</fullName>
    </recommendedName>
</protein>
<evidence type="ECO:0000256" key="4">
    <source>
        <dbReference type="ARBA" id="ARBA00023235"/>
    </source>
</evidence>
<dbReference type="GO" id="GO:0031419">
    <property type="term" value="F:cobalamin binding"/>
    <property type="evidence" value="ECO:0007669"/>
    <property type="project" value="UniProtKB-KW"/>
</dbReference>
<dbReference type="EMBL" id="JAGQHS010000053">
    <property type="protein sequence ID" value="MCA9756438.1"/>
    <property type="molecule type" value="Genomic_DNA"/>
</dbReference>
<evidence type="ECO:0000256" key="2">
    <source>
        <dbReference type="ARBA" id="ARBA00008465"/>
    </source>
</evidence>
<dbReference type="SUPFAM" id="SSF52242">
    <property type="entry name" value="Cobalamin (vitamin B12)-binding domain"/>
    <property type="match status" value="1"/>
</dbReference>
<reference evidence="8" key="1">
    <citation type="submission" date="2020-04" db="EMBL/GenBank/DDBJ databases">
        <authorList>
            <person name="Zhang T."/>
        </authorList>
    </citation>
    <scope>NUCLEOTIDE SEQUENCE</scope>
    <source>
        <strain evidence="8">HKST-UBA02</strain>
    </source>
</reference>
<dbReference type="Proteomes" id="UP000739538">
    <property type="component" value="Unassembled WGS sequence"/>
</dbReference>
<gene>
    <name evidence="8" type="ORF">KDA27_11605</name>
</gene>
<keyword evidence="4" id="KW-0413">Isomerase</keyword>
<name>A0A956NEP0_UNCEI</name>
<proteinExistence type="inferred from homology"/>
<dbReference type="GO" id="GO:0004494">
    <property type="term" value="F:methylmalonyl-CoA mutase activity"/>
    <property type="evidence" value="ECO:0007669"/>
    <property type="project" value="UniProtKB-EC"/>
</dbReference>